<protein>
    <submittedName>
        <fullName evidence="2">NAD(P)-dependent oxidoreductase</fullName>
    </submittedName>
</protein>
<gene>
    <name evidence="2" type="ORF">FOF46_20005</name>
</gene>
<evidence type="ECO:0000313" key="2">
    <source>
        <dbReference type="EMBL" id="TSE06272.1"/>
    </source>
</evidence>
<keyword evidence="3" id="KW-1185">Reference proteome</keyword>
<dbReference type="InterPro" id="IPR036291">
    <property type="entry name" value="NAD(P)-bd_dom_sf"/>
</dbReference>
<comment type="caution">
    <text evidence="2">The sequence shown here is derived from an EMBL/GenBank/DDBJ whole genome shotgun (WGS) entry which is preliminary data.</text>
</comment>
<dbReference type="Pfam" id="PF01370">
    <property type="entry name" value="Epimerase"/>
    <property type="match status" value="1"/>
</dbReference>
<reference evidence="2 3" key="1">
    <citation type="submission" date="2019-07" db="EMBL/GenBank/DDBJ databases">
        <title>The draft genome sequence of Aquimarina algiphila M91.</title>
        <authorList>
            <person name="Meng X."/>
        </authorList>
    </citation>
    <scope>NUCLEOTIDE SEQUENCE [LARGE SCALE GENOMIC DNA]</scope>
    <source>
        <strain evidence="2 3">M91</strain>
    </source>
</reference>
<sequence>MKIDNSKLKRNIFIVGASSKLSQSIKEKYVNHNIIDIYRETYKYWVGVDAQELIHDFFEKEISENSIIFIPAAILNPNISNEQILKINYDLPLNIIEALKKYNARIVTFGTIFEKMGSSNNNYVNSKIKLSSRIEELVQDKHRITHFRLHTLYGKDYPNEFMFLGQIFSAIKNKTEFQMTSGEQIREYHHYDDVTASIYDLLIKDTNGVFEMTYGNGMRLKDLATQIFSFFEMNQLLKIGLKNIDYKDKFQNDYLKNDDLNTASFREPINGITEYLKQII</sequence>
<dbReference type="SUPFAM" id="SSF51735">
    <property type="entry name" value="NAD(P)-binding Rossmann-fold domains"/>
    <property type="match status" value="1"/>
</dbReference>
<dbReference type="OrthoDB" id="9786870at2"/>
<evidence type="ECO:0000313" key="3">
    <source>
        <dbReference type="Proteomes" id="UP000318833"/>
    </source>
</evidence>
<feature type="domain" description="NAD-dependent epimerase/dehydratase" evidence="1">
    <location>
        <begin position="45"/>
        <end position="202"/>
    </location>
</feature>
<accession>A0A554VG11</accession>
<organism evidence="2 3">
    <name type="scientific">Aquimarina algiphila</name>
    <dbReference type="NCBI Taxonomy" id="2047982"/>
    <lineage>
        <taxon>Bacteria</taxon>
        <taxon>Pseudomonadati</taxon>
        <taxon>Bacteroidota</taxon>
        <taxon>Flavobacteriia</taxon>
        <taxon>Flavobacteriales</taxon>
        <taxon>Flavobacteriaceae</taxon>
        <taxon>Aquimarina</taxon>
    </lineage>
</organism>
<name>A0A554VG11_9FLAO</name>
<dbReference type="InterPro" id="IPR001509">
    <property type="entry name" value="Epimerase_deHydtase"/>
</dbReference>
<evidence type="ECO:0000259" key="1">
    <source>
        <dbReference type="Pfam" id="PF01370"/>
    </source>
</evidence>
<dbReference type="RefSeq" id="WP_109436200.1">
    <property type="nucleotide sequence ID" value="NZ_CANMIK010000052.1"/>
</dbReference>
<dbReference type="EMBL" id="VLNR01000047">
    <property type="protein sequence ID" value="TSE06272.1"/>
    <property type="molecule type" value="Genomic_DNA"/>
</dbReference>
<dbReference type="AlphaFoldDB" id="A0A554VG11"/>
<dbReference type="Gene3D" id="3.40.50.720">
    <property type="entry name" value="NAD(P)-binding Rossmann-like Domain"/>
    <property type="match status" value="1"/>
</dbReference>
<proteinExistence type="predicted"/>
<dbReference type="Proteomes" id="UP000318833">
    <property type="component" value="Unassembled WGS sequence"/>
</dbReference>